<name>A0AA88SSR2_CHASR</name>
<sequence length="609" mass="67443">MSHPASNGGNLHAITNNSGLNSGQQDPGLHSTSQDPGSSSRLPRTGPGRPYFYFHAPPPPPHMLQYQWPMPLYYNPFEGFPAMGYGVVMPPFHPSLYMEPPAYMVSHPHIVTGDYIRMLHPHIQAPIYQNPIQSRRVRPTQPVNRTVNSEVQTEPIQRYTDRWPHGGSDSGNGTTSNSPSSSSNSQKPDSAEAGDIESNSQQVRTLTSSNVRDLQEHRTCINSTIGHNVNMLPPTETKAESSIRASLEAHRGHEDAVVQDSGSNCRNVHCNIWSVSSSDSLGPVCSSSKQEDEVLKEKCASTSDGQMSWGSGTPQGTVVKSVVPKKVQPQENQVLTSETQLEQHNAEGVLQSKDSVGLKIIKLPFSFIELLSESQDDITEIVPYEVSLNYCKRKEKCNDSVWSVESLPPFVPNKEWVLQSGLSAPKVIEMTEKAECETLGQESPVNKEQEKNNCLFEKEPTPSNTPVMEKMLPPGLFVQNGMDVETKDCSGGQLSVPGTDQKMDETSPSKSHLVDCGIQCNKFQELKCICEEMKSSMAPSRRQLFNISEMQKFSTVSTDKFYMNGHVQKKQQRPGQWRSKVSDKNSSQQESYAGYSGKSKGGNARKHRY</sequence>
<organism evidence="2 3">
    <name type="scientific">Channa striata</name>
    <name type="common">Snakehead murrel</name>
    <name type="synonym">Ophicephalus striatus</name>
    <dbReference type="NCBI Taxonomy" id="64152"/>
    <lineage>
        <taxon>Eukaryota</taxon>
        <taxon>Metazoa</taxon>
        <taxon>Chordata</taxon>
        <taxon>Craniata</taxon>
        <taxon>Vertebrata</taxon>
        <taxon>Euteleostomi</taxon>
        <taxon>Actinopterygii</taxon>
        <taxon>Neopterygii</taxon>
        <taxon>Teleostei</taxon>
        <taxon>Neoteleostei</taxon>
        <taxon>Acanthomorphata</taxon>
        <taxon>Anabantaria</taxon>
        <taxon>Anabantiformes</taxon>
        <taxon>Channoidei</taxon>
        <taxon>Channidae</taxon>
        <taxon>Channa</taxon>
    </lineage>
</organism>
<feature type="region of interest" description="Disordered" evidence="1">
    <location>
        <begin position="130"/>
        <end position="215"/>
    </location>
</feature>
<feature type="region of interest" description="Disordered" evidence="1">
    <location>
        <begin position="1"/>
        <end position="53"/>
    </location>
</feature>
<protein>
    <submittedName>
        <fullName evidence="2">Uncharacterized protein</fullName>
    </submittedName>
</protein>
<feature type="compositionally biased region" description="Polar residues" evidence="1">
    <location>
        <begin position="141"/>
        <end position="155"/>
    </location>
</feature>
<feature type="compositionally biased region" description="Polar residues" evidence="1">
    <location>
        <begin position="1"/>
        <end position="42"/>
    </location>
</feature>
<evidence type="ECO:0000256" key="1">
    <source>
        <dbReference type="SAM" id="MobiDB-lite"/>
    </source>
</evidence>
<proteinExistence type="predicted"/>
<feature type="compositionally biased region" description="Polar residues" evidence="1">
    <location>
        <begin position="197"/>
        <end position="212"/>
    </location>
</feature>
<dbReference type="Proteomes" id="UP001187415">
    <property type="component" value="Unassembled WGS sequence"/>
</dbReference>
<dbReference type="PANTHER" id="PTHR38654">
    <property type="entry name" value="BUCKY BALL-RELATED"/>
    <property type="match status" value="1"/>
</dbReference>
<accession>A0AA88SSR2</accession>
<dbReference type="InterPro" id="IPR053309">
    <property type="entry name" value="Balbiani_Body_Formation"/>
</dbReference>
<keyword evidence="3" id="KW-1185">Reference proteome</keyword>
<gene>
    <name evidence="2" type="ORF">Q5P01_010692</name>
</gene>
<reference evidence="2" key="1">
    <citation type="submission" date="2023-07" db="EMBL/GenBank/DDBJ databases">
        <title>Chromosome-level Genome Assembly of Striped Snakehead (Channa striata).</title>
        <authorList>
            <person name="Liu H."/>
        </authorList>
    </citation>
    <scope>NUCLEOTIDE SEQUENCE</scope>
    <source>
        <strain evidence="2">Gz</strain>
        <tissue evidence="2">Muscle</tissue>
    </source>
</reference>
<feature type="compositionally biased region" description="Low complexity" evidence="1">
    <location>
        <begin position="171"/>
        <end position="185"/>
    </location>
</feature>
<dbReference type="EMBL" id="JAUPFM010000008">
    <property type="protein sequence ID" value="KAK2844033.1"/>
    <property type="molecule type" value="Genomic_DNA"/>
</dbReference>
<dbReference type="AlphaFoldDB" id="A0AA88SSR2"/>
<feature type="region of interest" description="Disordered" evidence="1">
    <location>
        <begin position="567"/>
        <end position="609"/>
    </location>
</feature>
<dbReference type="PANTHER" id="PTHR38654:SF1">
    <property type="entry name" value="BUCKY BALL"/>
    <property type="match status" value="1"/>
</dbReference>
<evidence type="ECO:0000313" key="2">
    <source>
        <dbReference type="EMBL" id="KAK2844033.1"/>
    </source>
</evidence>
<comment type="caution">
    <text evidence="2">The sequence shown here is derived from an EMBL/GenBank/DDBJ whole genome shotgun (WGS) entry which is preliminary data.</text>
</comment>
<evidence type="ECO:0000313" key="3">
    <source>
        <dbReference type="Proteomes" id="UP001187415"/>
    </source>
</evidence>
<feature type="compositionally biased region" description="Low complexity" evidence="1">
    <location>
        <begin position="591"/>
        <end position="602"/>
    </location>
</feature>